<keyword evidence="5 6" id="KW-0472">Membrane</keyword>
<dbReference type="GO" id="GO:0000271">
    <property type="term" value="P:polysaccharide biosynthetic process"/>
    <property type="evidence" value="ECO:0007669"/>
    <property type="project" value="InterPro"/>
</dbReference>
<feature type="domain" description="GtrA/DPMS transmembrane" evidence="7">
    <location>
        <begin position="32"/>
        <end position="156"/>
    </location>
</feature>
<comment type="caution">
    <text evidence="8">The sequence shown here is derived from an EMBL/GenBank/DDBJ whole genome shotgun (WGS) entry which is preliminary data.</text>
</comment>
<feature type="transmembrane region" description="Helical" evidence="6">
    <location>
        <begin position="61"/>
        <end position="83"/>
    </location>
</feature>
<evidence type="ECO:0000313" key="8">
    <source>
        <dbReference type="EMBL" id="OZG56803.1"/>
    </source>
</evidence>
<evidence type="ECO:0000256" key="1">
    <source>
        <dbReference type="ARBA" id="ARBA00004141"/>
    </source>
</evidence>
<keyword evidence="9" id="KW-1185">Reference proteome</keyword>
<comment type="similarity">
    <text evidence="2">Belongs to the GtrA family.</text>
</comment>
<evidence type="ECO:0000256" key="6">
    <source>
        <dbReference type="SAM" id="Phobius"/>
    </source>
</evidence>
<feature type="transmembrane region" description="Helical" evidence="6">
    <location>
        <begin position="129"/>
        <end position="152"/>
    </location>
</feature>
<sequence>MATPEDTPDTKLPQWAQKMNPALRHLLAQFIKFGVIGFVCFFIDWGVLNILVAFFHVNPTMAGTISFLISLVVNYVASMRYVFQHRSDMAQWMELVLFVVCSVIGLGINSGIIWAMTSPFTRAAHPNRAMIILMTNIAKIIATIIVSVWNFVSRKLTIDVPRPGHEEDNTFARRIGLWSLQHGPKKYRTPASEAYKKA</sequence>
<dbReference type="Pfam" id="PF04138">
    <property type="entry name" value="GtrA_DPMS_TM"/>
    <property type="match status" value="1"/>
</dbReference>
<evidence type="ECO:0000256" key="3">
    <source>
        <dbReference type="ARBA" id="ARBA00022692"/>
    </source>
</evidence>
<organism evidence="8 9">
    <name type="scientific">Aeriscardovia aeriphila</name>
    <dbReference type="NCBI Taxonomy" id="218139"/>
    <lineage>
        <taxon>Bacteria</taxon>
        <taxon>Bacillati</taxon>
        <taxon>Actinomycetota</taxon>
        <taxon>Actinomycetes</taxon>
        <taxon>Bifidobacteriales</taxon>
        <taxon>Bifidobacteriaceae</taxon>
        <taxon>Aeriscardovia</taxon>
    </lineage>
</organism>
<dbReference type="PANTHER" id="PTHR38459">
    <property type="entry name" value="PROPHAGE BACTOPRENOL-LINKED GLUCOSE TRANSLOCASE HOMOLOG"/>
    <property type="match status" value="1"/>
</dbReference>
<dbReference type="InterPro" id="IPR051401">
    <property type="entry name" value="GtrA_CellWall_Glycosyl"/>
</dbReference>
<comment type="subcellular location">
    <subcellularLocation>
        <location evidence="1">Membrane</location>
        <topology evidence="1">Multi-pass membrane protein</topology>
    </subcellularLocation>
</comment>
<keyword evidence="4 6" id="KW-1133">Transmembrane helix</keyword>
<evidence type="ECO:0000313" key="9">
    <source>
        <dbReference type="Proteomes" id="UP000228976"/>
    </source>
</evidence>
<gene>
    <name evidence="8" type="ORF">AEAE_0112</name>
</gene>
<evidence type="ECO:0000256" key="4">
    <source>
        <dbReference type="ARBA" id="ARBA00022989"/>
    </source>
</evidence>
<keyword evidence="3 6" id="KW-0812">Transmembrane</keyword>
<dbReference type="EMBL" id="MWWU01000001">
    <property type="protein sequence ID" value="OZG56803.1"/>
    <property type="molecule type" value="Genomic_DNA"/>
</dbReference>
<evidence type="ECO:0000259" key="7">
    <source>
        <dbReference type="Pfam" id="PF04138"/>
    </source>
</evidence>
<proteinExistence type="inferred from homology"/>
<accession>A0A261FCV4</accession>
<dbReference type="GO" id="GO:0005886">
    <property type="term" value="C:plasma membrane"/>
    <property type="evidence" value="ECO:0007669"/>
    <property type="project" value="TreeGrafter"/>
</dbReference>
<dbReference type="Proteomes" id="UP000228976">
    <property type="component" value="Unassembled WGS sequence"/>
</dbReference>
<evidence type="ECO:0000256" key="2">
    <source>
        <dbReference type="ARBA" id="ARBA00009399"/>
    </source>
</evidence>
<protein>
    <submittedName>
        <fullName evidence="8">Sugar translocase</fullName>
    </submittedName>
</protein>
<feature type="transmembrane region" description="Helical" evidence="6">
    <location>
        <begin position="33"/>
        <end position="55"/>
    </location>
</feature>
<reference evidence="8 9" key="1">
    <citation type="journal article" date="2017" name="BMC Genomics">
        <title>Comparative genomic and phylogenomic analyses of the Bifidobacteriaceae family.</title>
        <authorList>
            <person name="Lugli G.A."/>
            <person name="Milani C."/>
            <person name="Turroni F."/>
            <person name="Duranti S."/>
            <person name="Mancabelli L."/>
            <person name="Mangifesta M."/>
            <person name="Ferrario C."/>
            <person name="Modesto M."/>
            <person name="Mattarelli P."/>
            <person name="Jiri K."/>
            <person name="van Sinderen D."/>
            <person name="Ventura M."/>
        </authorList>
    </citation>
    <scope>NUCLEOTIDE SEQUENCE [LARGE SCALE GENOMIC DNA]</scope>
    <source>
        <strain evidence="8 9">LMG 21773</strain>
    </source>
</reference>
<dbReference type="PANTHER" id="PTHR38459:SF1">
    <property type="entry name" value="PROPHAGE BACTOPRENOL-LINKED GLUCOSE TRANSLOCASE HOMOLOG"/>
    <property type="match status" value="1"/>
</dbReference>
<dbReference type="AlphaFoldDB" id="A0A261FCV4"/>
<feature type="transmembrane region" description="Helical" evidence="6">
    <location>
        <begin position="95"/>
        <end position="117"/>
    </location>
</feature>
<name>A0A261FCV4_9BIFI</name>
<evidence type="ECO:0000256" key="5">
    <source>
        <dbReference type="ARBA" id="ARBA00023136"/>
    </source>
</evidence>
<dbReference type="InterPro" id="IPR007267">
    <property type="entry name" value="GtrA_DPMS_TM"/>
</dbReference>